<dbReference type="Gene3D" id="1.10.238.10">
    <property type="entry name" value="EF-hand"/>
    <property type="match status" value="1"/>
</dbReference>
<comment type="domain">
    <text evidence="8">The N-terminus is composed of the phosphotyrosine binding (PTB) domain, a short linker region and the RING-type zinc finger. The PTB domain, which is also called TKB (tyrosine kinase binding) domain, is composed of three different subdomains: a four-helix bundle (4H), a calcium-binding EF hand and a divergent SH2 domain.</text>
</comment>
<dbReference type="GO" id="GO:0005509">
    <property type="term" value="F:calcium ion binding"/>
    <property type="evidence" value="ECO:0007669"/>
    <property type="project" value="UniProtKB-UniRule"/>
</dbReference>
<dbReference type="PROSITE" id="PS50089">
    <property type="entry name" value="ZF_RING_2"/>
    <property type="match status" value="1"/>
</dbReference>
<evidence type="ECO:0000259" key="11">
    <source>
        <dbReference type="PROSITE" id="PS50089"/>
    </source>
</evidence>
<comment type="pathway">
    <text evidence="2 8">Protein modification; protein ubiquitination.</text>
</comment>
<dbReference type="EC" id="2.3.2.27" evidence="8"/>
<keyword evidence="14" id="KW-1185">Reference proteome</keyword>
<comment type="catalytic activity">
    <reaction evidence="1 8">
        <text>S-ubiquitinyl-[E2 ubiquitin-conjugating enzyme]-L-cysteine + [acceptor protein]-L-lysine = [E2 ubiquitin-conjugating enzyme]-L-cysteine + N(6)-ubiquitinyl-[acceptor protein]-L-lysine.</text>
        <dbReference type="EC" id="2.3.2.27"/>
    </reaction>
</comment>
<reference evidence="13 14" key="1">
    <citation type="journal article" date="2023" name="BMC Biol.">
        <title>The compact genome of the sponge Oopsacas minuta (Hexactinellida) is lacking key metazoan core genes.</title>
        <authorList>
            <person name="Santini S."/>
            <person name="Schenkelaars Q."/>
            <person name="Jourda C."/>
            <person name="Duchesne M."/>
            <person name="Belahbib H."/>
            <person name="Rocher C."/>
            <person name="Selva M."/>
            <person name="Riesgo A."/>
            <person name="Vervoort M."/>
            <person name="Leys S.P."/>
            <person name="Kodjabachian L."/>
            <person name="Le Bivic A."/>
            <person name="Borchiellini C."/>
            <person name="Claverie J.M."/>
            <person name="Renard E."/>
        </authorList>
    </citation>
    <scope>NUCLEOTIDE SEQUENCE [LARGE SCALE GENOMIC DNA]</scope>
    <source>
        <strain evidence="13">SPO-2</strain>
    </source>
</reference>
<evidence type="ECO:0000256" key="2">
    <source>
        <dbReference type="ARBA" id="ARBA00004906"/>
    </source>
</evidence>
<dbReference type="InterPro" id="IPR017907">
    <property type="entry name" value="Znf_RING_CS"/>
</dbReference>
<organism evidence="13 14">
    <name type="scientific">Oopsacas minuta</name>
    <dbReference type="NCBI Taxonomy" id="111878"/>
    <lineage>
        <taxon>Eukaryota</taxon>
        <taxon>Metazoa</taxon>
        <taxon>Porifera</taxon>
        <taxon>Hexactinellida</taxon>
        <taxon>Hexasterophora</taxon>
        <taxon>Lyssacinosida</taxon>
        <taxon>Leucopsacidae</taxon>
        <taxon>Oopsacas</taxon>
    </lineage>
</organism>
<dbReference type="GO" id="GO:0061630">
    <property type="term" value="F:ubiquitin protein ligase activity"/>
    <property type="evidence" value="ECO:0007669"/>
    <property type="project" value="UniProtKB-EC"/>
</dbReference>
<dbReference type="InterPro" id="IPR014741">
    <property type="entry name" value="Adaptor_Cbl_EF_hand-like"/>
</dbReference>
<dbReference type="InterPro" id="IPR011992">
    <property type="entry name" value="EF-hand-dom_pair"/>
</dbReference>
<evidence type="ECO:0000256" key="3">
    <source>
        <dbReference type="ARBA" id="ARBA00022723"/>
    </source>
</evidence>
<keyword evidence="4 7" id="KW-0863">Zinc-finger</keyword>
<dbReference type="Gene3D" id="3.30.505.10">
    <property type="entry name" value="SH2 domain"/>
    <property type="match status" value="1"/>
</dbReference>
<dbReference type="InterPro" id="IPR024159">
    <property type="entry name" value="Cbl_PTB"/>
</dbReference>
<dbReference type="InterPro" id="IPR036537">
    <property type="entry name" value="Adaptor_Cbl_N_dom_sf"/>
</dbReference>
<dbReference type="EMBL" id="JAKMXF010000300">
    <property type="protein sequence ID" value="KAI6652074.1"/>
    <property type="molecule type" value="Genomic_DNA"/>
</dbReference>
<comment type="caution">
    <text evidence="13">The sequence shown here is derived from an EMBL/GenBank/DDBJ whole genome shotgun (WGS) entry which is preliminary data.</text>
</comment>
<keyword evidence="8" id="KW-0833">Ubl conjugation pathway</keyword>
<dbReference type="SUPFAM" id="SSF55550">
    <property type="entry name" value="SH2 domain"/>
    <property type="match status" value="1"/>
</dbReference>
<dbReference type="InterPro" id="IPR013083">
    <property type="entry name" value="Znf_RING/FYVE/PHD"/>
</dbReference>
<evidence type="ECO:0000256" key="1">
    <source>
        <dbReference type="ARBA" id="ARBA00000900"/>
    </source>
</evidence>
<dbReference type="PROSITE" id="PS50030">
    <property type="entry name" value="UBA"/>
    <property type="match status" value="1"/>
</dbReference>
<proteinExistence type="predicted"/>
<dbReference type="Gene3D" id="3.30.40.10">
    <property type="entry name" value="Zinc/RING finger domain, C3HC4 (zinc finger)"/>
    <property type="match status" value="1"/>
</dbReference>
<dbReference type="Pfam" id="PF13920">
    <property type="entry name" value="zf-C3HC4_3"/>
    <property type="match status" value="1"/>
</dbReference>
<gene>
    <name evidence="13" type="ORF">LOD99_4619</name>
</gene>
<dbReference type="PANTHER" id="PTHR23007">
    <property type="entry name" value="CBL"/>
    <property type="match status" value="1"/>
</dbReference>
<evidence type="ECO:0000313" key="13">
    <source>
        <dbReference type="EMBL" id="KAI6652074.1"/>
    </source>
</evidence>
<evidence type="ECO:0000256" key="7">
    <source>
        <dbReference type="PROSITE-ProRule" id="PRU00175"/>
    </source>
</evidence>
<dbReference type="PROSITE" id="PS51506">
    <property type="entry name" value="CBL_PTB"/>
    <property type="match status" value="1"/>
</dbReference>
<dbReference type="InterPro" id="IPR014742">
    <property type="entry name" value="Adaptor_Cbl_SH2-like"/>
</dbReference>
<evidence type="ECO:0000256" key="8">
    <source>
        <dbReference type="RuleBase" id="RU367001"/>
    </source>
</evidence>
<dbReference type="Pfam" id="PF02262">
    <property type="entry name" value="Cbl_N"/>
    <property type="match status" value="1"/>
</dbReference>
<dbReference type="FunFam" id="3.30.40.10:FF:000015">
    <property type="entry name" value="E3 ubiquitin-protein ligase CBL"/>
    <property type="match status" value="1"/>
</dbReference>
<dbReference type="Proteomes" id="UP001165289">
    <property type="component" value="Unassembled WGS sequence"/>
</dbReference>
<dbReference type="GO" id="GO:0045121">
    <property type="term" value="C:membrane raft"/>
    <property type="evidence" value="ECO:0007669"/>
    <property type="project" value="TreeGrafter"/>
</dbReference>
<dbReference type="InterPro" id="IPR015940">
    <property type="entry name" value="UBA"/>
</dbReference>
<keyword evidence="8" id="KW-0808">Transferase</keyword>
<evidence type="ECO:0000256" key="6">
    <source>
        <dbReference type="ARBA" id="ARBA00022837"/>
    </source>
</evidence>
<dbReference type="SMART" id="SM00184">
    <property type="entry name" value="RING"/>
    <property type="match status" value="1"/>
</dbReference>
<keyword evidence="3 8" id="KW-0479">Metal-binding</keyword>
<feature type="region of interest" description="Disordered" evidence="9">
    <location>
        <begin position="440"/>
        <end position="505"/>
    </location>
</feature>
<dbReference type="SUPFAM" id="SSF57850">
    <property type="entry name" value="RING/U-box"/>
    <property type="match status" value="1"/>
</dbReference>
<dbReference type="AlphaFoldDB" id="A0AAV7JUA3"/>
<dbReference type="InterPro" id="IPR001841">
    <property type="entry name" value="Znf_RING"/>
</dbReference>
<keyword evidence="5 8" id="KW-0862">Zinc</keyword>
<dbReference type="Pfam" id="PF02762">
    <property type="entry name" value="Cbl_N3"/>
    <property type="match status" value="1"/>
</dbReference>
<dbReference type="GO" id="GO:0008270">
    <property type="term" value="F:zinc ion binding"/>
    <property type="evidence" value="ECO:0007669"/>
    <property type="project" value="UniProtKB-KW"/>
</dbReference>
<dbReference type="CDD" id="cd09920">
    <property type="entry name" value="SH2_Cbl-b_TKB"/>
    <property type="match status" value="1"/>
</dbReference>
<feature type="domain" description="RING-type" evidence="11">
    <location>
        <begin position="376"/>
        <end position="415"/>
    </location>
</feature>
<dbReference type="GO" id="GO:0007166">
    <property type="term" value="P:cell surface receptor signaling pathway"/>
    <property type="evidence" value="ECO:0007669"/>
    <property type="project" value="InterPro"/>
</dbReference>
<accession>A0AAV7JUA3</accession>
<evidence type="ECO:0000259" key="12">
    <source>
        <dbReference type="PROSITE" id="PS51506"/>
    </source>
</evidence>
<dbReference type="SUPFAM" id="SSF47668">
    <property type="entry name" value="N-terminal domain of cbl (N-cbl)"/>
    <property type="match status" value="1"/>
</dbReference>
<comment type="function">
    <text evidence="8">E3 ubiquitin-protein ligase which accepts ubiquitin from specific E2 ubiquitin-conjugating enzymes, and transfers it to substrates, generally promoting their degradation by the proteasome.</text>
</comment>
<dbReference type="SUPFAM" id="SSF47473">
    <property type="entry name" value="EF-hand"/>
    <property type="match status" value="1"/>
</dbReference>
<dbReference type="Gene3D" id="1.10.8.10">
    <property type="entry name" value="DNA helicase RuvA subunit, C-terminal domain"/>
    <property type="match status" value="1"/>
</dbReference>
<feature type="compositionally biased region" description="Basic and acidic residues" evidence="9">
    <location>
        <begin position="480"/>
        <end position="490"/>
    </location>
</feature>
<dbReference type="InterPro" id="IPR003153">
    <property type="entry name" value="Adaptor_Cbl_N_hlx"/>
</dbReference>
<feature type="domain" description="UBA" evidence="10">
    <location>
        <begin position="822"/>
        <end position="863"/>
    </location>
</feature>
<evidence type="ECO:0000256" key="9">
    <source>
        <dbReference type="SAM" id="MobiDB-lite"/>
    </source>
</evidence>
<dbReference type="InterPro" id="IPR036860">
    <property type="entry name" value="SH2_dom_sf"/>
</dbReference>
<dbReference type="GO" id="GO:0017124">
    <property type="term" value="F:SH3 domain binding"/>
    <property type="evidence" value="ECO:0007669"/>
    <property type="project" value="TreeGrafter"/>
</dbReference>
<sequence>MAMMEGNKALNGLRGFFQSASDRLKGAAPNATNGAGAIPKYQPVEKRHVERLWKSMDKVVTLCSNRKMSLKNSPPFILDILPDTYQHLKLIMHAYESEPNSLAEFFYFQVFIENFNTKCKQVIKLFSTAKDQIYIETSESRRTLTKMSLIFSHMATELKAMFPPPSGKFLGVDFRITKADAADFWHTHFPGQPLVTWSDFRAKLELVHQINDQMEASALKTTMDLSHSDHISVFEFDVFTRLFQPWPNILVNWNNLVVKHVGYKAFLTYDEVKARLTEFINKPGTYIFRLSCTRLGQWAIGYVTHDGNILQTIPQNKSLIQALLEGSQEGFYLYPNGEDHNPDLRAAVTVTSKDHIRVTQEQYDIYCEIGTTFQLCKICAERNKDVKLEPCGHLMCQECLHSWVDCGGTKCPFCREDIRDSCNIVVDPFHIDAEYSAVPDADYESNGRNGPGVKTSRPLPKEPNSLLDENSDDSPVIRVRSTENKTHTEGKTIPPPLPSRGGRRINSVYDPKRMQPTGAEANAQLNDLPNLGERSKSISTEKCTRLKKRENLQKFDTENIIDSSEAPIQNEGDQVIAGYASISKKSVLKQTNSSPNRREIGDETNEESILLSHQQTSLLPTEKKEHKKEKITYIDVDVLQNPNYGDLQGIHDEGNRTLKYADVIATDVNGECVIAFSDNKQVSPTSLCSENSITNSQFTIPTNDLIKIDESRDIAAMNPPDFKRNISEGNPFLDDLDIDPKSKVLLEQDPFKDDTPTQLSELEFSNPFSNEGVAISRIINQMEVPNDSNYINLKPQNIIEMKKEDVLMPPLPPKLVKAPMKKEDSQLAKQELRALGYPEDEIARAFGIAKNNIEMAKSILEAFCPLSK</sequence>
<dbReference type="PANTHER" id="PTHR23007:SF11">
    <property type="entry name" value="E3 UBIQUITIN-PROTEIN LIGASE CBL"/>
    <property type="match status" value="1"/>
</dbReference>
<dbReference type="PROSITE" id="PS00518">
    <property type="entry name" value="ZF_RING_1"/>
    <property type="match status" value="1"/>
</dbReference>
<feature type="domain" description="Cbl-PTB" evidence="12">
    <location>
        <begin position="38"/>
        <end position="346"/>
    </location>
</feature>
<dbReference type="GO" id="GO:0005886">
    <property type="term" value="C:plasma membrane"/>
    <property type="evidence" value="ECO:0007669"/>
    <property type="project" value="TreeGrafter"/>
</dbReference>
<evidence type="ECO:0000313" key="14">
    <source>
        <dbReference type="Proteomes" id="UP001165289"/>
    </source>
</evidence>
<name>A0AAV7JUA3_9METZ</name>
<evidence type="ECO:0000259" key="10">
    <source>
        <dbReference type="PROSITE" id="PS50030"/>
    </source>
</evidence>
<dbReference type="Pfam" id="PF02761">
    <property type="entry name" value="Cbl_N2"/>
    <property type="match status" value="1"/>
</dbReference>
<keyword evidence="6 8" id="KW-0106">Calcium</keyword>
<protein>
    <recommendedName>
        <fullName evidence="8">E3 ubiquitin-protein ligase CBL</fullName>
        <ecNumber evidence="8">2.3.2.27</ecNumber>
    </recommendedName>
</protein>
<dbReference type="GO" id="GO:0023051">
    <property type="term" value="P:regulation of signaling"/>
    <property type="evidence" value="ECO:0007669"/>
    <property type="project" value="InterPro"/>
</dbReference>
<dbReference type="GO" id="GO:0001784">
    <property type="term" value="F:phosphotyrosine residue binding"/>
    <property type="evidence" value="ECO:0007669"/>
    <property type="project" value="UniProtKB-UniRule"/>
</dbReference>
<dbReference type="InterPro" id="IPR024162">
    <property type="entry name" value="Adaptor_Cbl"/>
</dbReference>
<evidence type="ECO:0000256" key="4">
    <source>
        <dbReference type="ARBA" id="ARBA00022771"/>
    </source>
</evidence>
<dbReference type="Gene3D" id="1.20.930.20">
    <property type="entry name" value="Adaptor protein Cbl, N-terminal domain"/>
    <property type="match status" value="1"/>
</dbReference>
<evidence type="ECO:0000256" key="5">
    <source>
        <dbReference type="ARBA" id="ARBA00022833"/>
    </source>
</evidence>